<accession>A0A6A3TEI3</accession>
<dbReference type="Proteomes" id="UP000440367">
    <property type="component" value="Unassembled WGS sequence"/>
</dbReference>
<keyword evidence="9" id="KW-1185">Reference proteome</keyword>
<evidence type="ECO:0000313" key="4">
    <source>
        <dbReference type="EMBL" id="KAE9153728.1"/>
    </source>
</evidence>
<dbReference type="Proteomes" id="UP000429523">
    <property type="component" value="Unassembled WGS sequence"/>
</dbReference>
<dbReference type="Proteomes" id="UP000433483">
    <property type="component" value="Unassembled WGS sequence"/>
</dbReference>
<evidence type="ECO:0000256" key="1">
    <source>
        <dbReference type="SAM" id="SignalP"/>
    </source>
</evidence>
<dbReference type="EMBL" id="QXGA01000059">
    <property type="protein sequence ID" value="KAE9153728.1"/>
    <property type="molecule type" value="Genomic_DNA"/>
</dbReference>
<feature type="chain" id="PRO_5036166110" description="Secreted protein" evidence="1">
    <location>
        <begin position="19"/>
        <end position="203"/>
    </location>
</feature>
<comment type="caution">
    <text evidence="3">The sequence shown here is derived from an EMBL/GenBank/DDBJ whole genome shotgun (WGS) entry which is preliminary data.</text>
</comment>
<dbReference type="Proteomes" id="UP000440732">
    <property type="component" value="Unassembled WGS sequence"/>
</dbReference>
<dbReference type="EMBL" id="QXGB01000085">
    <property type="protein sequence ID" value="KAE9231707.1"/>
    <property type="molecule type" value="Genomic_DNA"/>
</dbReference>
<evidence type="ECO:0000313" key="3">
    <source>
        <dbReference type="EMBL" id="KAE9135120.1"/>
    </source>
</evidence>
<protein>
    <recommendedName>
        <fullName evidence="14">Secreted protein</fullName>
    </recommendedName>
</protein>
<evidence type="ECO:0000313" key="2">
    <source>
        <dbReference type="EMBL" id="KAE8948576.1"/>
    </source>
</evidence>
<dbReference type="EMBL" id="QXGF01000045">
    <property type="protein sequence ID" value="KAE8948576.1"/>
    <property type="molecule type" value="Genomic_DNA"/>
</dbReference>
<evidence type="ECO:0000313" key="7">
    <source>
        <dbReference type="EMBL" id="KAE9327667.1"/>
    </source>
</evidence>
<evidence type="ECO:0000313" key="10">
    <source>
        <dbReference type="Proteomes" id="UP000437068"/>
    </source>
</evidence>
<feature type="signal peptide" evidence="1">
    <location>
        <begin position="1"/>
        <end position="18"/>
    </location>
</feature>
<sequence>MHCWLSFIFFLSSGPTYTKTHNRWGFFSSTRSGPLSSGLTRLTTSLDWPLHPTISWGCERAGLLACLDERESSQLEGLHGLHTDRHGNLRNSCTEGLCTHVLDVLSVCICRTSYHSSSSPPCGQICCTSHRTRSCSGYLAGETANQGEATANPGEDPPVGGAPSRMLHHTKHCLANLLLCCHFLGGHTSSWNFKASDFWLASS</sequence>
<dbReference type="Proteomes" id="UP000437068">
    <property type="component" value="Unassembled WGS sequence"/>
</dbReference>
<proteinExistence type="predicted"/>
<dbReference type="EMBL" id="QXGD01000024">
    <property type="protein sequence ID" value="KAE9257422.1"/>
    <property type="molecule type" value="Genomic_DNA"/>
</dbReference>
<evidence type="ECO:0000313" key="13">
    <source>
        <dbReference type="Proteomes" id="UP000441208"/>
    </source>
</evidence>
<name>A0A6A3TEI3_9STRA</name>
<evidence type="ECO:0000313" key="8">
    <source>
        <dbReference type="Proteomes" id="UP000429523"/>
    </source>
</evidence>
<dbReference type="Proteomes" id="UP000441208">
    <property type="component" value="Unassembled WGS sequence"/>
</dbReference>
<evidence type="ECO:0000313" key="11">
    <source>
        <dbReference type="Proteomes" id="UP000440367"/>
    </source>
</evidence>
<evidence type="ECO:0008006" key="14">
    <source>
        <dbReference type="Google" id="ProtNLM"/>
    </source>
</evidence>
<evidence type="ECO:0000313" key="9">
    <source>
        <dbReference type="Proteomes" id="UP000433483"/>
    </source>
</evidence>
<reference evidence="8 9" key="1">
    <citation type="submission" date="2018-08" db="EMBL/GenBank/DDBJ databases">
        <title>Genomic investigation of the strawberry pathogen Phytophthora fragariae indicates pathogenicity is determined by transcriptional variation in three key races.</title>
        <authorList>
            <person name="Adams T.M."/>
            <person name="Armitage A.D."/>
            <person name="Sobczyk M.K."/>
            <person name="Bates H.J."/>
            <person name="Dunwell J.M."/>
            <person name="Nellist C.F."/>
            <person name="Harrison R.J."/>
        </authorList>
    </citation>
    <scope>NUCLEOTIDE SEQUENCE [LARGE SCALE GENOMIC DNA]</scope>
    <source>
        <strain evidence="7 10">A4</strain>
        <strain evidence="6 11">BC-1</strain>
        <strain evidence="5 9">NOV-27</strain>
        <strain evidence="4 12">NOV-5</strain>
        <strain evidence="3 13">NOV-71</strain>
        <strain evidence="2 8">NOV-9</strain>
    </source>
</reference>
<dbReference type="AlphaFoldDB" id="A0A6A3TEI3"/>
<organism evidence="3 13">
    <name type="scientific">Phytophthora fragariae</name>
    <dbReference type="NCBI Taxonomy" id="53985"/>
    <lineage>
        <taxon>Eukaryota</taxon>
        <taxon>Sar</taxon>
        <taxon>Stramenopiles</taxon>
        <taxon>Oomycota</taxon>
        <taxon>Peronosporomycetes</taxon>
        <taxon>Peronosporales</taxon>
        <taxon>Peronosporaceae</taxon>
        <taxon>Phytophthora</taxon>
    </lineage>
</organism>
<evidence type="ECO:0000313" key="6">
    <source>
        <dbReference type="EMBL" id="KAE9257422.1"/>
    </source>
</evidence>
<dbReference type="EMBL" id="QXGE01000047">
    <property type="protein sequence ID" value="KAE9327667.1"/>
    <property type="molecule type" value="Genomic_DNA"/>
</dbReference>
<evidence type="ECO:0000313" key="12">
    <source>
        <dbReference type="Proteomes" id="UP000440732"/>
    </source>
</evidence>
<dbReference type="EMBL" id="QXFZ01000073">
    <property type="protein sequence ID" value="KAE9135120.1"/>
    <property type="molecule type" value="Genomic_DNA"/>
</dbReference>
<keyword evidence="1" id="KW-0732">Signal</keyword>
<evidence type="ECO:0000313" key="5">
    <source>
        <dbReference type="EMBL" id="KAE9231707.1"/>
    </source>
</evidence>
<gene>
    <name evidence="7" type="ORF">PF001_g1831</name>
    <name evidence="6" type="ORF">PF002_g1061</name>
    <name evidence="5" type="ORF">PF005_g3009</name>
    <name evidence="4" type="ORF">PF006_g2168</name>
    <name evidence="3" type="ORF">PF007_g2678</name>
    <name evidence="2" type="ORF">PF009_g1861</name>
</gene>